<sequence length="434" mass="49436">MFWLLWLERKLVTLLRIVLLFLATFDVSIRSRCQPQAFSIDKIQEDKGLTRSTLPRITEELVKIRKKRETHTVSNTTVQDNHTYYAIEVLHEGQHLWSDLRERVGSVLDDHLSGKGLAIKNLELSFEFPYYGHNVTTITLTTGGFVNLGTSNSRQIANFQYVAPLMAYFNPSLKNNSHVYHFDNGNEFIVQWSSVFLHDNPDAGGFTFQCMLNRTGEIVFSYHKIPIPVANISSAEHSVNIGISDAYYVDKLRHYYGIWQIFRIFYTYDAVHINKSFVADNTAIILRPKKNCVGAKTCAECMEARRTTEFQCTWCSKLKRCSDGFDRYRSEWLGADCNKSAITQSENCIIQTKEQVQEQESATDLAPWLIAVICACAVALIILGAWLVYAFTHPNSRSGLCLIQQGPGRCCKKAPDKYAERSPTNSSVFNKVLF</sequence>
<keyword evidence="6" id="KW-0472">Membrane</keyword>
<keyword evidence="5" id="KW-0325">Glycoprotein</keyword>
<accession>A0A2B4SAP5</accession>
<evidence type="ECO:0000313" key="8">
    <source>
        <dbReference type="EMBL" id="PFX26446.1"/>
    </source>
</evidence>
<comment type="caution">
    <text evidence="8">The sequence shown here is derived from an EMBL/GenBank/DDBJ whole genome shotgun (WGS) entry which is preliminary data.</text>
</comment>
<proteinExistence type="predicted"/>
<evidence type="ECO:0000256" key="6">
    <source>
        <dbReference type="SAM" id="Phobius"/>
    </source>
</evidence>
<organism evidence="8 9">
    <name type="scientific">Stylophora pistillata</name>
    <name type="common">Smooth cauliflower coral</name>
    <dbReference type="NCBI Taxonomy" id="50429"/>
    <lineage>
        <taxon>Eukaryota</taxon>
        <taxon>Metazoa</taxon>
        <taxon>Cnidaria</taxon>
        <taxon>Anthozoa</taxon>
        <taxon>Hexacorallia</taxon>
        <taxon>Scleractinia</taxon>
        <taxon>Astrocoeniina</taxon>
        <taxon>Pocilloporidae</taxon>
        <taxon>Stylophora</taxon>
    </lineage>
</organism>
<evidence type="ECO:0000313" key="9">
    <source>
        <dbReference type="Proteomes" id="UP000225706"/>
    </source>
</evidence>
<dbReference type="AlphaFoldDB" id="A0A2B4SAP5"/>
<evidence type="ECO:0000256" key="3">
    <source>
        <dbReference type="ARBA" id="ARBA00022729"/>
    </source>
</evidence>
<dbReference type="SMART" id="SM00423">
    <property type="entry name" value="PSI"/>
    <property type="match status" value="1"/>
</dbReference>
<evidence type="ECO:0000256" key="5">
    <source>
        <dbReference type="ARBA" id="ARBA00023180"/>
    </source>
</evidence>
<dbReference type="InterPro" id="IPR031152">
    <property type="entry name" value="PLXDC"/>
</dbReference>
<dbReference type="PANTHER" id="PTHR13055">
    <property type="entry name" value="TUMOR ENDOTHELIAL MARKER 7 RELATED"/>
    <property type="match status" value="1"/>
</dbReference>
<feature type="transmembrane region" description="Helical" evidence="6">
    <location>
        <begin position="365"/>
        <end position="389"/>
    </location>
</feature>
<protein>
    <submittedName>
        <fullName evidence="8">Plexin domain-containing protein 1</fullName>
    </submittedName>
</protein>
<comment type="subcellular location">
    <subcellularLocation>
        <location evidence="1">Membrane</location>
        <topology evidence="1">Single-pass type I membrane protein</topology>
    </subcellularLocation>
</comment>
<gene>
    <name evidence="8" type="primary">Plxdc1</name>
    <name evidence="8" type="ORF">AWC38_SpisGene8882</name>
</gene>
<evidence type="ECO:0000256" key="2">
    <source>
        <dbReference type="ARBA" id="ARBA00022692"/>
    </source>
</evidence>
<dbReference type="Proteomes" id="UP000225706">
    <property type="component" value="Unassembled WGS sequence"/>
</dbReference>
<keyword evidence="9" id="KW-1185">Reference proteome</keyword>
<dbReference type="EMBL" id="LSMT01000126">
    <property type="protein sequence ID" value="PFX26446.1"/>
    <property type="molecule type" value="Genomic_DNA"/>
</dbReference>
<evidence type="ECO:0000259" key="7">
    <source>
        <dbReference type="SMART" id="SM00423"/>
    </source>
</evidence>
<reference evidence="9" key="1">
    <citation type="journal article" date="2017" name="bioRxiv">
        <title>Comparative analysis of the genomes of Stylophora pistillata and Acropora digitifera provides evidence for extensive differences between species of corals.</title>
        <authorList>
            <person name="Voolstra C.R."/>
            <person name="Li Y."/>
            <person name="Liew Y.J."/>
            <person name="Baumgarten S."/>
            <person name="Zoccola D."/>
            <person name="Flot J.-F."/>
            <person name="Tambutte S."/>
            <person name="Allemand D."/>
            <person name="Aranda M."/>
        </authorList>
    </citation>
    <scope>NUCLEOTIDE SEQUENCE [LARGE SCALE GENOMIC DNA]</scope>
</reference>
<dbReference type="PANTHER" id="PTHR13055:SF12">
    <property type="entry name" value="LD40707P"/>
    <property type="match status" value="1"/>
</dbReference>
<dbReference type="OrthoDB" id="6285106at2759"/>
<keyword evidence="3" id="KW-0732">Signal</keyword>
<dbReference type="GO" id="GO:0016020">
    <property type="term" value="C:membrane"/>
    <property type="evidence" value="ECO:0007669"/>
    <property type="project" value="UniProtKB-SubCell"/>
</dbReference>
<evidence type="ECO:0000256" key="4">
    <source>
        <dbReference type="ARBA" id="ARBA00022989"/>
    </source>
</evidence>
<name>A0A2B4SAP5_STYPI</name>
<keyword evidence="2 6" id="KW-0812">Transmembrane</keyword>
<keyword evidence="4 6" id="KW-1133">Transmembrane helix</keyword>
<dbReference type="InterPro" id="IPR016201">
    <property type="entry name" value="PSI"/>
</dbReference>
<feature type="domain" description="PSI" evidence="7">
    <location>
        <begin position="291"/>
        <end position="349"/>
    </location>
</feature>
<evidence type="ECO:0000256" key="1">
    <source>
        <dbReference type="ARBA" id="ARBA00004479"/>
    </source>
</evidence>